<dbReference type="Gene3D" id="3.40.50.1700">
    <property type="entry name" value="Glycoside hydrolase family 3 C-terminal domain"/>
    <property type="match status" value="1"/>
</dbReference>
<dbReference type="GO" id="GO:0009251">
    <property type="term" value="P:glucan catabolic process"/>
    <property type="evidence" value="ECO:0007669"/>
    <property type="project" value="TreeGrafter"/>
</dbReference>
<dbReference type="InterPro" id="IPR013783">
    <property type="entry name" value="Ig-like_fold"/>
</dbReference>
<evidence type="ECO:0000256" key="4">
    <source>
        <dbReference type="ARBA" id="ARBA00022729"/>
    </source>
</evidence>
<comment type="catalytic activity">
    <reaction evidence="1">
        <text>Hydrolysis of terminal, non-reducing beta-D-glucosyl residues with release of beta-D-glucose.</text>
        <dbReference type="EC" id="3.2.1.21"/>
    </reaction>
</comment>
<dbReference type="InterPro" id="IPR036962">
    <property type="entry name" value="Glyco_hydro_3_N_sf"/>
</dbReference>
<keyword evidence="4 8" id="KW-0732">Signal</keyword>
<dbReference type="Gene3D" id="2.60.40.10">
    <property type="entry name" value="Immunoglobulins"/>
    <property type="match status" value="1"/>
</dbReference>
<dbReference type="Gene3D" id="3.20.20.300">
    <property type="entry name" value="Glycoside hydrolase, family 3, N-terminal domain"/>
    <property type="match status" value="1"/>
</dbReference>
<organism evidence="10">
    <name type="scientific">uncultured bacterium fosmid pJB89E1</name>
    <dbReference type="NCBI Taxonomy" id="1478073"/>
    <lineage>
        <taxon>Bacteria</taxon>
        <taxon>environmental samples</taxon>
    </lineage>
</organism>
<evidence type="ECO:0000256" key="3">
    <source>
        <dbReference type="ARBA" id="ARBA00012744"/>
    </source>
</evidence>
<dbReference type="FunFam" id="3.20.20.300:FF:000005">
    <property type="entry name" value="Periplasmic beta-glucosidase"/>
    <property type="match status" value="1"/>
</dbReference>
<dbReference type="AlphaFoldDB" id="A0A0H3UAR5"/>
<evidence type="ECO:0000256" key="2">
    <source>
        <dbReference type="ARBA" id="ARBA00005336"/>
    </source>
</evidence>
<dbReference type="InterPro" id="IPR019800">
    <property type="entry name" value="Glyco_hydro_3_AS"/>
</dbReference>
<dbReference type="Pfam" id="PF00933">
    <property type="entry name" value="Glyco_hydro_3"/>
    <property type="match status" value="1"/>
</dbReference>
<dbReference type="PROSITE" id="PS51257">
    <property type="entry name" value="PROKAR_LIPOPROTEIN"/>
    <property type="match status" value="1"/>
</dbReference>
<feature type="signal peptide" evidence="8">
    <location>
        <begin position="1"/>
        <end position="21"/>
    </location>
</feature>
<dbReference type="PROSITE" id="PS00775">
    <property type="entry name" value="GLYCOSYL_HYDROL_F3"/>
    <property type="match status" value="1"/>
</dbReference>
<dbReference type="Pfam" id="PF01915">
    <property type="entry name" value="Glyco_hydro_3_C"/>
    <property type="match status" value="1"/>
</dbReference>
<comment type="similarity">
    <text evidence="2 7">Belongs to the glycosyl hydrolase 3 family.</text>
</comment>
<dbReference type="InterPro" id="IPR017853">
    <property type="entry name" value="GH"/>
</dbReference>
<evidence type="ECO:0000256" key="8">
    <source>
        <dbReference type="SAM" id="SignalP"/>
    </source>
</evidence>
<dbReference type="InterPro" id="IPR001764">
    <property type="entry name" value="Glyco_hydro_3_N"/>
</dbReference>
<dbReference type="GO" id="GO:0008422">
    <property type="term" value="F:beta-glucosidase activity"/>
    <property type="evidence" value="ECO:0007669"/>
    <property type="project" value="UniProtKB-EC"/>
</dbReference>
<dbReference type="EMBL" id="KF540245">
    <property type="protein sequence ID" value="AIF26757.1"/>
    <property type="molecule type" value="Genomic_DNA"/>
</dbReference>
<evidence type="ECO:0000259" key="9">
    <source>
        <dbReference type="SMART" id="SM01217"/>
    </source>
</evidence>
<accession>A0A0H3UAR5</accession>
<sequence length="735" mass="79933">MKRLIAAAAIAASLAVSCMPADDYEARVDELMSRMTLAEKIGQLQQLIPYEGNITGPDGGKLNTEELIRAGLCGSILSEMNQDNLLRYQRIAVDSTRLGIPLIFGYDYIHGARTTFPENLALSCSWNPELVERTAAIAAQEATAFGYQWTFSPMCDVAVDPRWGRVSEGSGEDAYLAGEMSAAMVRGYQGDDLSSPETILACVKHFAAYGAAEAGRDYNTVDMSELMFRDRHLPSYKAALDAGALSVMSSFNDLMGVPASGNRWLLTDLLRNELGFEGFVVSDYNAVTEMCNHGVVADWKDATELALNAGLNMDMVDGAYTIHGEELVKEGRVKESTIDELCREILLVKFKLGLFDDPFKYGSKDKWENDVYRPESIETAREAARESMVLLKNDNVLPLKGNERIALIGPAGDSKYYTTGAWSGMAEPAKAVSFLEGLQARFSNLKFEQGSKDFEAIDGGISRAVKLAKQSDVILLALGLPSGYGGEAASMASLDLPEAQRDLFDAVVATGKPVVLMLSTGRPMTIAEETERSAALLVTWHAGIQAGNALADILSGDCNPSGRLTITFPYCLGQVPIHYNHKATGRPYPGPQETGRYFSRYLDVPNEPLFSFGEGLSYTTFGYSDLEVVNPTAELGENVTIRVKVTNTGSVAGTEIVQLYLHDLVASTTRPVRELKGYSRVTLEPGASTVAEFTITPELRSFCRADMTTGEEPGDFDVFVGHDSNAPLTARFTIR</sequence>
<evidence type="ECO:0000256" key="1">
    <source>
        <dbReference type="ARBA" id="ARBA00000448"/>
    </source>
</evidence>
<reference evidence="10" key="1">
    <citation type="submission" date="2013-08" db="EMBL/GenBank/DDBJ databases">
        <title>Comparison of modified E. coli strains.</title>
        <authorList>
            <person name="Juergensen J."/>
            <person name="Bonge A."/>
            <person name="Streit W.R."/>
        </authorList>
    </citation>
    <scope>NUCLEOTIDE SEQUENCE</scope>
</reference>
<keyword evidence="6 7" id="KW-0326">Glycosidase</keyword>
<dbReference type="InterPro" id="IPR026891">
    <property type="entry name" value="Fn3-like"/>
</dbReference>
<dbReference type="SUPFAM" id="SSF51445">
    <property type="entry name" value="(Trans)glycosidases"/>
    <property type="match status" value="1"/>
</dbReference>
<dbReference type="InterPro" id="IPR036881">
    <property type="entry name" value="Glyco_hydro_3_C_sf"/>
</dbReference>
<evidence type="ECO:0000256" key="7">
    <source>
        <dbReference type="RuleBase" id="RU361161"/>
    </source>
</evidence>
<dbReference type="EC" id="3.2.1.21" evidence="3"/>
<dbReference type="PANTHER" id="PTHR30620">
    <property type="entry name" value="PERIPLASMIC BETA-GLUCOSIDASE-RELATED"/>
    <property type="match status" value="1"/>
</dbReference>
<feature type="chain" id="PRO_5005202891" description="beta-glucosidase" evidence="8">
    <location>
        <begin position="22"/>
        <end position="735"/>
    </location>
</feature>
<evidence type="ECO:0000256" key="5">
    <source>
        <dbReference type="ARBA" id="ARBA00022801"/>
    </source>
</evidence>
<dbReference type="FunFam" id="2.60.40.10:FF:000495">
    <property type="entry name" value="Periplasmic beta-glucosidase"/>
    <property type="match status" value="1"/>
</dbReference>
<feature type="domain" description="Fibronectin type III-like" evidence="9">
    <location>
        <begin position="655"/>
        <end position="724"/>
    </location>
</feature>
<dbReference type="PANTHER" id="PTHR30620:SF16">
    <property type="entry name" value="LYSOSOMAL BETA GLUCOSIDASE"/>
    <property type="match status" value="1"/>
</dbReference>
<dbReference type="InterPro" id="IPR002772">
    <property type="entry name" value="Glyco_hydro_3_C"/>
</dbReference>
<dbReference type="InterPro" id="IPR051915">
    <property type="entry name" value="Cellulose_Degrad_GH3"/>
</dbReference>
<evidence type="ECO:0000256" key="6">
    <source>
        <dbReference type="ARBA" id="ARBA00023295"/>
    </source>
</evidence>
<dbReference type="PRINTS" id="PR00133">
    <property type="entry name" value="GLHYDRLASE3"/>
</dbReference>
<proteinExistence type="inferred from homology"/>
<protein>
    <recommendedName>
        <fullName evidence="3">beta-glucosidase</fullName>
        <ecNumber evidence="3">3.2.1.21</ecNumber>
    </recommendedName>
</protein>
<dbReference type="SMART" id="SM01217">
    <property type="entry name" value="Fn3_like"/>
    <property type="match status" value="1"/>
</dbReference>
<dbReference type="Pfam" id="PF14310">
    <property type="entry name" value="Fn3-like"/>
    <property type="match status" value="1"/>
</dbReference>
<dbReference type="SUPFAM" id="SSF52279">
    <property type="entry name" value="Beta-D-glucan exohydrolase, C-terminal domain"/>
    <property type="match status" value="1"/>
</dbReference>
<keyword evidence="5 7" id="KW-0378">Hydrolase</keyword>
<name>A0A0H3UAR5_9BACT</name>
<evidence type="ECO:0000313" key="10">
    <source>
        <dbReference type="EMBL" id="AIF26757.1"/>
    </source>
</evidence>